<dbReference type="AlphaFoldDB" id="A0A4R1L1Y9"/>
<protein>
    <submittedName>
        <fullName evidence="3">Glycosyltransferase involved in cell wall biosynthesis</fullName>
    </submittedName>
</protein>
<dbReference type="Gene3D" id="3.40.50.2000">
    <property type="entry name" value="Glycogen Phosphorylase B"/>
    <property type="match status" value="2"/>
</dbReference>
<evidence type="ECO:0000259" key="1">
    <source>
        <dbReference type="Pfam" id="PF00534"/>
    </source>
</evidence>
<gene>
    <name evidence="3" type="ORF">C7378_3314</name>
</gene>
<reference evidence="3 4" key="1">
    <citation type="submission" date="2019-03" db="EMBL/GenBank/DDBJ databases">
        <title>Genomic Encyclopedia of Type Strains, Phase IV (KMG-IV): sequencing the most valuable type-strain genomes for metagenomic binning, comparative biology and taxonomic classification.</title>
        <authorList>
            <person name="Goeker M."/>
        </authorList>
    </citation>
    <scope>NUCLEOTIDE SEQUENCE [LARGE SCALE GENOMIC DNA]</scope>
    <source>
        <strain evidence="3 4">DSM 103428</strain>
    </source>
</reference>
<proteinExistence type="predicted"/>
<feature type="domain" description="Glycosyl transferase family 1" evidence="1">
    <location>
        <begin position="161"/>
        <end position="313"/>
    </location>
</feature>
<name>A0A4R1L1Y9_9BACT</name>
<keyword evidence="3" id="KW-0808">Transferase</keyword>
<dbReference type="InterPro" id="IPR001296">
    <property type="entry name" value="Glyco_trans_1"/>
</dbReference>
<dbReference type="Proteomes" id="UP000295210">
    <property type="component" value="Unassembled WGS sequence"/>
</dbReference>
<dbReference type="Pfam" id="PF13439">
    <property type="entry name" value="Glyco_transf_4"/>
    <property type="match status" value="1"/>
</dbReference>
<feature type="domain" description="Glycosyltransferase subfamily 4-like N-terminal" evidence="2">
    <location>
        <begin position="5"/>
        <end position="146"/>
    </location>
</feature>
<keyword evidence="4" id="KW-1185">Reference proteome</keyword>
<evidence type="ECO:0000259" key="2">
    <source>
        <dbReference type="Pfam" id="PF13439"/>
    </source>
</evidence>
<dbReference type="PANTHER" id="PTHR12526">
    <property type="entry name" value="GLYCOSYLTRANSFERASE"/>
    <property type="match status" value="1"/>
</dbReference>
<organism evidence="3 4">
    <name type="scientific">Acidipila rosea</name>
    <dbReference type="NCBI Taxonomy" id="768535"/>
    <lineage>
        <taxon>Bacteria</taxon>
        <taxon>Pseudomonadati</taxon>
        <taxon>Acidobacteriota</taxon>
        <taxon>Terriglobia</taxon>
        <taxon>Terriglobales</taxon>
        <taxon>Acidobacteriaceae</taxon>
        <taxon>Acidipila</taxon>
    </lineage>
</organism>
<dbReference type="InterPro" id="IPR028098">
    <property type="entry name" value="Glyco_trans_4-like_N"/>
</dbReference>
<evidence type="ECO:0000313" key="4">
    <source>
        <dbReference type="Proteomes" id="UP000295210"/>
    </source>
</evidence>
<dbReference type="GO" id="GO:0016757">
    <property type="term" value="F:glycosyltransferase activity"/>
    <property type="evidence" value="ECO:0007669"/>
    <property type="project" value="InterPro"/>
</dbReference>
<comment type="caution">
    <text evidence="3">The sequence shown here is derived from an EMBL/GenBank/DDBJ whole genome shotgun (WGS) entry which is preliminary data.</text>
</comment>
<accession>A0A4R1L1Y9</accession>
<dbReference type="SUPFAM" id="SSF53756">
    <property type="entry name" value="UDP-Glycosyltransferase/glycogen phosphorylase"/>
    <property type="match status" value="1"/>
</dbReference>
<dbReference type="EMBL" id="SMGK01000007">
    <property type="protein sequence ID" value="TCK70159.1"/>
    <property type="molecule type" value="Genomic_DNA"/>
</dbReference>
<evidence type="ECO:0000313" key="3">
    <source>
        <dbReference type="EMBL" id="TCK70159.1"/>
    </source>
</evidence>
<sequence length="346" mass="38925">MLSAREWPKYGVTAEILSTGITTGEYAPTLQQAGWRVHHLPFRKSPGFFFELAGFLRREGYDAVHIHAERAFPYFALTAKAAGIPRIVRTIHNAFPFSGGLRRRRTLQRKLMARMGVVSTSVSRSVQQHEREHFRNETVYVPNWYDSAHFVPPSDAQRLAARQEIGVIDDQFVLVSVSNCAPAKNHMGILAALAMLPSDLNFRYFHVGRGLQESAEREFVSRNRLTEKVVFSGQQSEVRKFLWAADCFLMPSLYEGIPIAGIEALGSATTTLMSAAPGLQDFRQYCQGISWTGTSPKEIYEGIIKIRNIPQRQRRDVSISDAAAIKESFSMPHSLQAFIKLYAKVS</sequence>
<dbReference type="Pfam" id="PF00534">
    <property type="entry name" value="Glycos_transf_1"/>
    <property type="match status" value="1"/>
</dbReference>